<gene>
    <name evidence="3" type="ORF">AsAng_0064540</name>
</gene>
<sequence>MKALNIIGSLFCFILFGMNSTFAHEVDYIVTKEKNLISISSQLVVTNPNYISNDTNRGTTYVDQHNAIISLVYGREDKTDIAGQVWGYELTYELVNLDNNTSIGTGTVKISHRDNEGVYESAKIHEQVSGNIKLLITNIVTSGTSTVPDDIRLELTLNAERYDYLDATLPIALSLSGTPNSKAQTEAFWPYMEGAEYYELEWMYWDIKNTKTIPAEDKILFEEAIRVQTADNHYQLDMIYPAGVVYFRVRPVGRFVQNGVDNSIEKRGKWSERQFVSITTGFENTKNWSFSRVYAEDGKHKQSISYFDNGLKGRQSLTNLSSEDITIVAESVYDVENRSSFAIMPVPVKNNDITGPNLQFGAGHSNHLITTGGVNYSRLNFDKHNTSIASSIPALPSHHIASQYYSNANPFNDHIHQNYIPDAEGFPVAQVKYKNDGRAYVRKQSGVGKFYQLEEGRESEYYYITPTTTELQSLFGKNVGEGKYYRKNYAKDANGQLAVSFVDQAGQTIATALAGNTPNNVHALDGTVKQRTETLMGSNSYSTIGTNEVSNISHTLFCEGVNVNYDFVYDLEQAVNVTNNTLGFCLGCSYELEVKIEDEDGNIIPCSLLVANPNAIISSGVLTASYSSDPQAACIGTNYVPNASEIEFRTVLPKVGTYTVYKKLTAIRPSSNDILNQLITNSSVIDQTTFINNYIQANFDSTECTDCSNAMRRELCQRMILQENPDLDLTDTTDLLLLQTMIDTCMADTLSCEELMELDALLNIIGKKDCEAMLGEMKLQLSPGGCLYEGGFYTQALNDINWSIPDIFDYSTNTTITDDATAVGLIEDDNTWQSSWIDDLVVLHPEYCRYQACINDPIVSDSKYFDYDLASYQTWHEAGTALGLNVSNPTTDTDKRAIITALISQDPFISSLTTSPNPLTTIFSNYCTNQCALITQPCNCSCSDIICFLESGGPLSTAAPTTESEHWDMFRGIYASNKQQLLYDEQCDLDLPGNYVFPDLNCQEITGERLVDLNGTTVGVLSGINTIDDLAALVNSNILGNDTANSSSMCNQLCEARADGWIDQMCPGLAAAAASPNSPIKVIYDNIRSQLINYCIAGCGTTTAPTIPTGNPYLANPLGHLIAEDLTKPPFSTPNIGVIALLDYLQNNHNLCGTGGGASLLTNISVNHNTVYQLNITYNNVYANLPVQNPKCSLLNDLFVTMNDHLFPLVFSQTGGSQPSSRHFNHINVPSLPTQLAADLIGIPSKEQHGSQAVGTIVTEANNDIPYFQNTLSVVDVNNTAIYDNAGNWIGYDRFIQFIAKESFDDPCGDELGIEFLASGSREPVNPLEIISIGNYDCLTNTVNLVITDQSCSYPNNNPSLNATACSGTGTKTITAFVRVNTVPCTPSWEIIGDSTWVPIVNTVSVNSTLAQEQCDSAQVWELTQEAQIAYQNYLNSVVNQILNNATCLPVQERFTVSYSSTEQHYTLYYYDEAGNLVQTLPPAAVFPLNMDDPAHFDLTTGEIQPNVHPNHNYDLFTTYTYNTLGQVTSQNSPDGGLTKFYYDYAQRLRLSQNAKQAPTANVANTYGQGGDYAYSKFDKQGRITEVGRLENYAVDLEELNNINFPQANVYQLSEQTFTEYDNASNHGSLNQNNLRSRVSRSYNEQIATYYDYDIHGNVKKIQHQIKQFGVTEIEYDYDLITGNVNQVAFQKGAKDQFFHQYKYDADNRLIKALTSKNGYLWDTDARYFYYAHGPLARVEVGEDKVQGMDYYYNLQGWIKGVNNSTKETDLGKDGDYQTTYPSINKNKWFGKDEYAYYLGYHRADYKAIGGAILGRMEHNATSIFDNDLRTAAATGANTKGLFNGNIAFMITHIPELATQTNSATNAMVYQYDALHRIKQGRSYHYNTTSSAWVKDASNEKFDTEYTYDKNGNIQDLVRYNKGVLIDELHYNYATITVPNTTNPNRTGRLFNQLTHVDDGVAAVTVGDIEDQGVNTYQYDPVGNLTSDASQNILAGGIEWNLMNKIDRVSYDPSTGKTPLEFTYDASGSRLTKTSIVNDDRITTVYIRDAGGNIMATYEMVDEQRTNIGETPESFPANSSVYAKKLKETVLYGAARLGVRKFDTDWDSYLEIEEEPKEMSERLVILAGMTWVDESTRGDKFYESSNHLGNVLVTFSDKKLGKVISMISTKADYYESIVTTASDYYPFGWQMPNRKLNVENYSFGFNGQITDSEWMGGQSVAFEFRTQDARLGRFLSTDPLTATTPWETPYAFAANSPVALIDWLGLKAGGPGDPPKQGESIKGDDGQPILDSNGKPILASGDGMAEVVANQKIAVDPLILDGAKPLRPSSTGSIRVTETISRPSMDIGKDALPILETGSLIGDIALGEIVPIVDVANMGIELYNGNYFEASLHGIGIIPVVGGVLSKYGRALRSTLTAPALHAMSDVIGRQSDEVFGYWENTQSLLVHINHPEGVDSYIKRGWTNCWLCTDLGADMLINNRGWGRVADNTPGFNMELLDFHYRGLYPNKGRMTKTWELMSDTENSLLKKYNHNDMFAVFVPGHVALGQLRYGQLRILEIQDFKGFPAGMNPTKWAKKARQTNLTKYQFLGTRNVHW</sequence>
<dbReference type="InterPro" id="IPR050708">
    <property type="entry name" value="T6SS_VgrG/RHS"/>
</dbReference>
<geneLocation type="plasmid" evidence="3 4">
    <name>pAUEb</name>
</geneLocation>
<reference evidence="3" key="1">
    <citation type="submission" date="2022-09" db="EMBL/GenBank/DDBJ databases">
        <title>Aureispira anguillicida sp. nov., isolated from Leptocephalus of Japanese eel Anguilla japonica.</title>
        <authorList>
            <person name="Yuasa K."/>
            <person name="Mekata T."/>
            <person name="Ikunari K."/>
        </authorList>
    </citation>
    <scope>NUCLEOTIDE SEQUENCE</scope>
    <source>
        <strain evidence="3">EL160426</strain>
        <plasmid evidence="3">pAUEb</plasmid>
    </source>
</reference>
<accession>A0A916DXE1</accession>
<evidence type="ECO:0000313" key="3">
    <source>
        <dbReference type="EMBL" id="BDS15670.1"/>
    </source>
</evidence>
<name>A0A916DXE1_9BACT</name>
<dbReference type="EMBL" id="AP026869">
    <property type="protein sequence ID" value="BDS15670.1"/>
    <property type="molecule type" value="Genomic_DNA"/>
</dbReference>
<dbReference type="Proteomes" id="UP001060919">
    <property type="component" value="Plasmid pAUEb"/>
</dbReference>
<feature type="signal peptide" evidence="2">
    <location>
        <begin position="1"/>
        <end position="23"/>
    </location>
</feature>
<evidence type="ECO:0000256" key="1">
    <source>
        <dbReference type="SAM" id="MobiDB-lite"/>
    </source>
</evidence>
<evidence type="ECO:0008006" key="5">
    <source>
        <dbReference type="Google" id="ProtNLM"/>
    </source>
</evidence>
<protein>
    <recommendedName>
        <fullName evidence="5">RHS repeat-associated core domain-containing protein</fullName>
    </recommendedName>
</protein>
<keyword evidence="2" id="KW-0732">Signal</keyword>
<feature type="chain" id="PRO_5036895887" description="RHS repeat-associated core domain-containing protein" evidence="2">
    <location>
        <begin position="24"/>
        <end position="2596"/>
    </location>
</feature>
<keyword evidence="3" id="KW-0614">Plasmid</keyword>
<keyword evidence="4" id="KW-1185">Reference proteome</keyword>
<dbReference type="PANTHER" id="PTHR32305">
    <property type="match status" value="1"/>
</dbReference>
<dbReference type="RefSeq" id="WP_264793713.1">
    <property type="nucleotide sequence ID" value="NZ_AP026869.1"/>
</dbReference>
<evidence type="ECO:0000256" key="2">
    <source>
        <dbReference type="SAM" id="SignalP"/>
    </source>
</evidence>
<dbReference type="InterPro" id="IPR022385">
    <property type="entry name" value="Rhs_assc_core"/>
</dbReference>
<proteinExistence type="predicted"/>
<dbReference type="NCBIfam" id="TIGR01643">
    <property type="entry name" value="YD_repeat_2x"/>
    <property type="match status" value="1"/>
</dbReference>
<evidence type="ECO:0000313" key="4">
    <source>
        <dbReference type="Proteomes" id="UP001060919"/>
    </source>
</evidence>
<dbReference type="Gene3D" id="2.180.10.10">
    <property type="entry name" value="RHS repeat-associated core"/>
    <property type="match status" value="1"/>
</dbReference>
<dbReference type="KEGG" id="aup:AsAng_0064540"/>
<dbReference type="InterPro" id="IPR006530">
    <property type="entry name" value="YD"/>
</dbReference>
<feature type="region of interest" description="Disordered" evidence="1">
    <location>
        <begin position="2269"/>
        <end position="2295"/>
    </location>
</feature>
<dbReference type="NCBIfam" id="TIGR03696">
    <property type="entry name" value="Rhs_assc_core"/>
    <property type="match status" value="1"/>
</dbReference>
<dbReference type="PANTHER" id="PTHR32305:SF15">
    <property type="entry name" value="PROTEIN RHSA-RELATED"/>
    <property type="match status" value="1"/>
</dbReference>
<organism evidence="3 4">
    <name type="scientific">Aureispira anguillae</name>
    <dbReference type="NCBI Taxonomy" id="2864201"/>
    <lineage>
        <taxon>Bacteria</taxon>
        <taxon>Pseudomonadati</taxon>
        <taxon>Bacteroidota</taxon>
        <taxon>Saprospiria</taxon>
        <taxon>Saprospirales</taxon>
        <taxon>Saprospiraceae</taxon>
        <taxon>Aureispira</taxon>
    </lineage>
</organism>